<gene>
    <name evidence="4" type="ORF">PLXY2_LOCUS3392</name>
</gene>
<dbReference type="SMART" id="SM00343">
    <property type="entry name" value="ZnF_C2HC"/>
    <property type="match status" value="1"/>
</dbReference>
<protein>
    <submittedName>
        <fullName evidence="4">(diamondback moth) hypothetical protein</fullName>
    </submittedName>
</protein>
<dbReference type="Pfam" id="PF00098">
    <property type="entry name" value="zf-CCHC"/>
    <property type="match status" value="1"/>
</dbReference>
<dbReference type="SUPFAM" id="SSF57756">
    <property type="entry name" value="Retrovirus zinc finger-like domains"/>
    <property type="match status" value="1"/>
</dbReference>
<dbReference type="Proteomes" id="UP000653454">
    <property type="component" value="Unassembled WGS sequence"/>
</dbReference>
<keyword evidence="1" id="KW-0862">Zinc</keyword>
<feature type="region of interest" description="Disordered" evidence="2">
    <location>
        <begin position="248"/>
        <end position="269"/>
    </location>
</feature>
<dbReference type="EMBL" id="CAJHNJ030000009">
    <property type="protein sequence ID" value="CAG9105382.1"/>
    <property type="molecule type" value="Genomic_DNA"/>
</dbReference>
<feature type="region of interest" description="Disordered" evidence="2">
    <location>
        <begin position="440"/>
        <end position="462"/>
    </location>
</feature>
<reference evidence="4" key="1">
    <citation type="submission" date="2020-11" db="EMBL/GenBank/DDBJ databases">
        <authorList>
            <person name="Whiteford S."/>
        </authorList>
    </citation>
    <scope>NUCLEOTIDE SEQUENCE</scope>
</reference>
<dbReference type="Pfam" id="PF14223">
    <property type="entry name" value="Retrotran_gag_2"/>
    <property type="match status" value="1"/>
</dbReference>
<feature type="domain" description="CCHC-type" evidence="3">
    <location>
        <begin position="209"/>
        <end position="226"/>
    </location>
</feature>
<dbReference type="PROSITE" id="PS50158">
    <property type="entry name" value="ZF_CCHC"/>
    <property type="match status" value="1"/>
</dbReference>
<dbReference type="Pfam" id="PF07727">
    <property type="entry name" value="RVT_2"/>
    <property type="match status" value="1"/>
</dbReference>
<dbReference type="AlphaFoldDB" id="A0A8S4DS11"/>
<evidence type="ECO:0000256" key="1">
    <source>
        <dbReference type="PROSITE-ProRule" id="PRU00047"/>
    </source>
</evidence>
<comment type="caution">
    <text evidence="4">The sequence shown here is derived from an EMBL/GenBank/DDBJ whole genome shotgun (WGS) entry which is preliminary data.</text>
</comment>
<sequence length="462" mass="53364">MEAAGLSIDRRQLLEGAEGWTAWHFKIKVMLRAAGLLDIVDGTLKPPEDKSEIEKWEVKDAKAQNLIVMHVSEKIIPQISNCQSACEIWSKLLTIFEQKGELSVHILQQKFFAMRYEENDSMSQYLSRFEGILCKLRNINAEVSDSMAITKITSSLPVQYQHFVSAWESVPADKRTLEELTARLLIEEQRFNSRKEEEEVTAFAAFKGRKCFKCGKIGHYKKDCRSGNDYTISEEQQMPTINEENIVSEEEMTSTEEKESSEEELEGYSTPDRAVSEMVDRQNLEVEEITTEDVDEGIPESNLRRSKRTIKKPQYLKDYETNFLTTSVEPLTIEEALTSDAKENWKDAMKTEMDTLNENNTWTIVDDVPDGNKVISSKWVFKVKEVGDQKVYKARLVARGFEQDDCDLEVYSPVARLPTFRNVNDLRVLQRVLVNTARRTNRDSQQLRSRRGNRRRCRRRAG</sequence>
<accession>A0A8S4DS11</accession>
<dbReference type="InterPro" id="IPR001878">
    <property type="entry name" value="Znf_CCHC"/>
</dbReference>
<dbReference type="InterPro" id="IPR013103">
    <property type="entry name" value="RVT_2"/>
</dbReference>
<evidence type="ECO:0000313" key="5">
    <source>
        <dbReference type="Proteomes" id="UP000653454"/>
    </source>
</evidence>
<dbReference type="GO" id="GO:0003676">
    <property type="term" value="F:nucleic acid binding"/>
    <property type="evidence" value="ECO:0007669"/>
    <property type="project" value="InterPro"/>
</dbReference>
<proteinExistence type="predicted"/>
<feature type="compositionally biased region" description="Basic residues" evidence="2">
    <location>
        <begin position="448"/>
        <end position="462"/>
    </location>
</feature>
<dbReference type="PANTHER" id="PTHR47481:SF7">
    <property type="entry name" value="CCHC-TYPE DOMAIN-CONTAINING PROTEIN"/>
    <property type="match status" value="1"/>
</dbReference>
<evidence type="ECO:0000256" key="2">
    <source>
        <dbReference type="SAM" id="MobiDB-lite"/>
    </source>
</evidence>
<dbReference type="PANTHER" id="PTHR47481">
    <property type="match status" value="1"/>
</dbReference>
<dbReference type="InterPro" id="IPR036875">
    <property type="entry name" value="Znf_CCHC_sf"/>
</dbReference>
<organism evidence="4 5">
    <name type="scientific">Plutella xylostella</name>
    <name type="common">Diamondback moth</name>
    <name type="synonym">Plutella maculipennis</name>
    <dbReference type="NCBI Taxonomy" id="51655"/>
    <lineage>
        <taxon>Eukaryota</taxon>
        <taxon>Metazoa</taxon>
        <taxon>Ecdysozoa</taxon>
        <taxon>Arthropoda</taxon>
        <taxon>Hexapoda</taxon>
        <taxon>Insecta</taxon>
        <taxon>Pterygota</taxon>
        <taxon>Neoptera</taxon>
        <taxon>Endopterygota</taxon>
        <taxon>Lepidoptera</taxon>
        <taxon>Glossata</taxon>
        <taxon>Ditrysia</taxon>
        <taxon>Yponomeutoidea</taxon>
        <taxon>Plutellidae</taxon>
        <taxon>Plutella</taxon>
    </lineage>
</organism>
<evidence type="ECO:0000259" key="3">
    <source>
        <dbReference type="PROSITE" id="PS50158"/>
    </source>
</evidence>
<feature type="compositionally biased region" description="Acidic residues" evidence="2">
    <location>
        <begin position="248"/>
        <end position="266"/>
    </location>
</feature>
<keyword evidence="1" id="KW-0479">Metal-binding</keyword>
<keyword evidence="1" id="KW-0863">Zinc-finger</keyword>
<evidence type="ECO:0000313" key="4">
    <source>
        <dbReference type="EMBL" id="CAG9105382.1"/>
    </source>
</evidence>
<dbReference type="Gene3D" id="4.10.60.10">
    <property type="entry name" value="Zinc finger, CCHC-type"/>
    <property type="match status" value="1"/>
</dbReference>
<name>A0A8S4DS11_PLUXY</name>
<dbReference type="GO" id="GO:0008270">
    <property type="term" value="F:zinc ion binding"/>
    <property type="evidence" value="ECO:0007669"/>
    <property type="project" value="UniProtKB-KW"/>
</dbReference>
<keyword evidence="5" id="KW-1185">Reference proteome</keyword>